<comment type="caution">
    <text evidence="3">The sequence shown here is derived from an EMBL/GenBank/DDBJ whole genome shotgun (WGS) entry which is preliminary data.</text>
</comment>
<dbReference type="Gene3D" id="1.25.40.10">
    <property type="entry name" value="Tetratricopeptide repeat domain"/>
    <property type="match status" value="1"/>
</dbReference>
<protein>
    <submittedName>
        <fullName evidence="3">Tetratricopeptide (TPR) repeat protein</fullName>
    </submittedName>
</protein>
<name>A0A7W9FCU8_9CAUL</name>
<evidence type="ECO:0000256" key="1">
    <source>
        <dbReference type="SAM" id="MobiDB-lite"/>
    </source>
</evidence>
<feature type="region of interest" description="Disordered" evidence="1">
    <location>
        <begin position="490"/>
        <end position="521"/>
    </location>
</feature>
<dbReference type="Proteomes" id="UP000545037">
    <property type="component" value="Unassembled WGS sequence"/>
</dbReference>
<dbReference type="SUPFAM" id="SSF48452">
    <property type="entry name" value="TPR-like"/>
    <property type="match status" value="1"/>
</dbReference>
<keyword evidence="4" id="KW-1185">Reference proteome</keyword>
<reference evidence="3 4" key="1">
    <citation type="submission" date="2020-08" db="EMBL/GenBank/DDBJ databases">
        <title>Genomic Encyclopedia of Type Strains, Phase IV (KMG-IV): sequencing the most valuable type-strain genomes for metagenomic binning, comparative biology and taxonomic classification.</title>
        <authorList>
            <person name="Goeker M."/>
        </authorList>
    </citation>
    <scope>NUCLEOTIDE SEQUENCE [LARGE SCALE GENOMIC DNA]</scope>
    <source>
        <strain evidence="3 4">DSM 4737</strain>
    </source>
</reference>
<accession>A0A7W9FCU8</accession>
<keyword evidence="2" id="KW-0732">Signal</keyword>
<dbReference type="AlphaFoldDB" id="A0A7W9FCU8"/>
<dbReference type="InterPro" id="IPR011990">
    <property type="entry name" value="TPR-like_helical_dom_sf"/>
</dbReference>
<proteinExistence type="predicted"/>
<evidence type="ECO:0000256" key="2">
    <source>
        <dbReference type="SAM" id="SignalP"/>
    </source>
</evidence>
<dbReference type="Pfam" id="PF13428">
    <property type="entry name" value="TPR_14"/>
    <property type="match status" value="1"/>
</dbReference>
<feature type="chain" id="PRO_5031374414" evidence="2">
    <location>
        <begin position="39"/>
        <end position="521"/>
    </location>
</feature>
<sequence>MSVAKLNRRRRPWTRRVVHLGVLLTTLASLSVASPALAEWKRAESARFIVYSDGSERDLREYVRKLETYDAFLRQLFAVPDETLGRKLPVYLVEGPQALSRIHPDAGRNVAGFYRPSGEDIFAVALRHLGDDILLHEYFHHFSYQTQAAVGYPAWLIEGLAEYFMTAEIEGDLVKVGNFNSGRVSALSNRTWIPIDVLVTRTQNEVRNGQQRDTYYPVAWLLTHWFQSDTTRRAQLDAYIAAVRTGTPSDQALQTATGLNAEGLRRELRSYLNTSLKVVGGEVRSAPGDIVVTRLPQSADDLLLPGQSLKGDISPDLRASTLESIRRAAARHPDDLFALRVLAHAEYKLGDPAVAETILTRVLERDPENIDALLLMARRRTAQAKDAPEQEVDLLGRARAYLARAYAADPTHYYTLYMLAQSRVKAPGYPNDNDLATWVEAFHQAPQMPAIRLGLSEAAMLRGEFDLAITLLEPLANAAHGRGAAEAAQRLLERARAGQRPDEAGQGGQPVGEAAPGSPAA</sequence>
<evidence type="ECO:0000313" key="3">
    <source>
        <dbReference type="EMBL" id="MBB5744582.1"/>
    </source>
</evidence>
<gene>
    <name evidence="3" type="ORF">GGR13_000154</name>
</gene>
<evidence type="ECO:0000313" key="4">
    <source>
        <dbReference type="Proteomes" id="UP000545037"/>
    </source>
</evidence>
<feature type="signal peptide" evidence="2">
    <location>
        <begin position="1"/>
        <end position="38"/>
    </location>
</feature>
<feature type="compositionally biased region" description="Basic and acidic residues" evidence="1">
    <location>
        <begin position="491"/>
        <end position="503"/>
    </location>
</feature>
<dbReference type="RefSeq" id="WP_183211564.1">
    <property type="nucleotide sequence ID" value="NZ_JACHOR010000001.1"/>
</dbReference>
<organism evidence="3 4">
    <name type="scientific">Brevundimonas variabilis</name>
    <dbReference type="NCBI Taxonomy" id="74312"/>
    <lineage>
        <taxon>Bacteria</taxon>
        <taxon>Pseudomonadati</taxon>
        <taxon>Pseudomonadota</taxon>
        <taxon>Alphaproteobacteria</taxon>
        <taxon>Caulobacterales</taxon>
        <taxon>Caulobacteraceae</taxon>
        <taxon>Brevundimonas</taxon>
    </lineage>
</organism>
<dbReference type="EMBL" id="JACHOR010000001">
    <property type="protein sequence ID" value="MBB5744582.1"/>
    <property type="molecule type" value="Genomic_DNA"/>
</dbReference>